<evidence type="ECO:0000256" key="1">
    <source>
        <dbReference type="ARBA" id="ARBA00004328"/>
    </source>
</evidence>
<reference evidence="8" key="1">
    <citation type="submission" date="2025-08" db="UniProtKB">
        <authorList>
            <consortium name="Ensembl"/>
        </authorList>
    </citation>
    <scope>IDENTIFICATION</scope>
</reference>
<keyword evidence="9" id="KW-1185">Reference proteome</keyword>
<dbReference type="InterPro" id="IPR000436">
    <property type="entry name" value="Sushi_SCR_CCP_dom"/>
</dbReference>
<keyword evidence="2 5" id="KW-0768">Sushi</keyword>
<reference evidence="8" key="2">
    <citation type="submission" date="2025-09" db="UniProtKB">
        <authorList>
            <consortium name="Ensembl"/>
        </authorList>
    </citation>
    <scope>IDENTIFICATION</scope>
</reference>
<dbReference type="Pfam" id="PF00084">
    <property type="entry name" value="Sushi"/>
    <property type="match status" value="1"/>
</dbReference>
<organism evidence="8 9">
    <name type="scientific">Dicentrarchus labrax</name>
    <name type="common">European seabass</name>
    <name type="synonym">Morone labrax</name>
    <dbReference type="NCBI Taxonomy" id="13489"/>
    <lineage>
        <taxon>Eukaryota</taxon>
        <taxon>Metazoa</taxon>
        <taxon>Chordata</taxon>
        <taxon>Craniata</taxon>
        <taxon>Vertebrata</taxon>
        <taxon>Euteleostomi</taxon>
        <taxon>Actinopterygii</taxon>
        <taxon>Neopterygii</taxon>
        <taxon>Teleostei</taxon>
        <taxon>Neoteleostei</taxon>
        <taxon>Acanthomorphata</taxon>
        <taxon>Eupercaria</taxon>
        <taxon>Moronidae</taxon>
        <taxon>Dicentrarchus</taxon>
    </lineage>
</organism>
<keyword evidence="3 6" id="KW-0732">Signal</keyword>
<dbReference type="CDD" id="cd00033">
    <property type="entry name" value="CCP"/>
    <property type="match status" value="1"/>
</dbReference>
<accession>A0A8C4NRY6</accession>
<dbReference type="PANTHER" id="PTHR45785:SF2">
    <property type="entry name" value="COMPLEMENT FACTOR H-RELATED"/>
    <property type="match status" value="1"/>
</dbReference>
<evidence type="ECO:0000256" key="2">
    <source>
        <dbReference type="ARBA" id="ARBA00022659"/>
    </source>
</evidence>
<evidence type="ECO:0000313" key="8">
    <source>
        <dbReference type="Ensembl" id="ENSDLAP00005042783.2"/>
    </source>
</evidence>
<keyword evidence="4" id="KW-1015">Disulfide bond</keyword>
<evidence type="ECO:0000256" key="3">
    <source>
        <dbReference type="ARBA" id="ARBA00022729"/>
    </source>
</evidence>
<dbReference type="InterPro" id="IPR051503">
    <property type="entry name" value="ComplSys_Reg/VirEntry_Med"/>
</dbReference>
<dbReference type="AlphaFoldDB" id="A0A8C4NRY6"/>
<dbReference type="Ensembl" id="ENSDLAT00005045683.2">
    <property type="protein sequence ID" value="ENSDLAP00005042783.2"/>
    <property type="gene ID" value="ENSDLAG00005019079.2"/>
</dbReference>
<feature type="signal peptide" evidence="6">
    <location>
        <begin position="1"/>
        <end position="34"/>
    </location>
</feature>
<feature type="domain" description="Sushi" evidence="7">
    <location>
        <begin position="120"/>
        <end position="173"/>
    </location>
</feature>
<feature type="chain" id="PRO_5035754545" description="Sushi domain-containing protein" evidence="6">
    <location>
        <begin position="35"/>
        <end position="236"/>
    </location>
</feature>
<dbReference type="Proteomes" id="UP000694389">
    <property type="component" value="Unassembled WGS sequence"/>
</dbReference>
<evidence type="ECO:0000256" key="4">
    <source>
        <dbReference type="ARBA" id="ARBA00023157"/>
    </source>
</evidence>
<dbReference type="PANTHER" id="PTHR45785">
    <property type="entry name" value="COMPLEMENT FACTOR H-RELATED"/>
    <property type="match status" value="1"/>
</dbReference>
<name>A0A8C4NRY6_DICLA</name>
<dbReference type="PROSITE" id="PS50923">
    <property type="entry name" value="SUSHI"/>
    <property type="match status" value="1"/>
</dbReference>
<proteinExistence type="predicted"/>
<evidence type="ECO:0000313" key="9">
    <source>
        <dbReference type="Proteomes" id="UP000694389"/>
    </source>
</evidence>
<dbReference type="SUPFAM" id="SSF57535">
    <property type="entry name" value="Complement control module/SCR domain"/>
    <property type="match status" value="1"/>
</dbReference>
<evidence type="ECO:0000259" key="7">
    <source>
        <dbReference type="PROSITE" id="PS50923"/>
    </source>
</evidence>
<comment type="caution">
    <text evidence="5">Lacks conserved residue(s) required for the propagation of feature annotation.</text>
</comment>
<dbReference type="Gene3D" id="2.10.70.10">
    <property type="entry name" value="Complement Module, domain 1"/>
    <property type="match status" value="2"/>
</dbReference>
<protein>
    <recommendedName>
        <fullName evidence="7">Sushi domain-containing protein</fullName>
    </recommendedName>
</protein>
<evidence type="ECO:0000256" key="5">
    <source>
        <dbReference type="PROSITE-ProRule" id="PRU00302"/>
    </source>
</evidence>
<evidence type="ECO:0000256" key="6">
    <source>
        <dbReference type="SAM" id="SignalP"/>
    </source>
</evidence>
<dbReference type="SMART" id="SM00032">
    <property type="entry name" value="CCP"/>
    <property type="match status" value="2"/>
</dbReference>
<comment type="subcellular location">
    <subcellularLocation>
        <location evidence="1">Virion</location>
    </subcellularLocation>
</comment>
<dbReference type="GeneTree" id="ENSGT00940000177007"/>
<sequence length="236" mass="27116">EIWTLNNQIDSPDKMCIRYLGFLLLIWFPGGLHAQSATQSCAAPRLDGGFFVPKQETYSDGTTLSFTCNNGTWTEGPTSSKWTVLKNWYEPLDTEDFLLLELLQINIMTMLNNLFFTSVSRCGTHPFLENGIVVDVNQMFLKNQCNGFYTQVGPDTVVCHNDGTWSKLPECKESFCVLDPAQYVGSNVIITTKEYLKEGEKKYFPCIWDRYFSIFQCTERRITMSRCKYINDLFTV</sequence>
<dbReference type="InterPro" id="IPR035976">
    <property type="entry name" value="Sushi/SCR/CCP_sf"/>
</dbReference>